<sequence>MGNQTCTAPAMWCSSSSNQKCTVCLYLLISRKFENFTYETHPDRP</sequence>
<evidence type="ECO:0000313" key="1">
    <source>
        <dbReference type="EMBL" id="JAD17272.1"/>
    </source>
</evidence>
<name>A0A0A8XZY8_ARUDO</name>
<reference evidence="1" key="2">
    <citation type="journal article" date="2015" name="Data Brief">
        <title>Shoot transcriptome of the giant reed, Arundo donax.</title>
        <authorList>
            <person name="Barrero R.A."/>
            <person name="Guerrero F.D."/>
            <person name="Moolhuijzen P."/>
            <person name="Goolsby J.A."/>
            <person name="Tidwell J."/>
            <person name="Bellgard S.E."/>
            <person name="Bellgard M.I."/>
        </authorList>
    </citation>
    <scope>NUCLEOTIDE SEQUENCE</scope>
    <source>
        <tissue evidence="1">Shoot tissue taken approximately 20 cm above the soil surface</tissue>
    </source>
</reference>
<accession>A0A0A8XZY8</accession>
<dbReference type="EMBL" id="GBRH01280623">
    <property type="protein sequence ID" value="JAD17272.1"/>
    <property type="molecule type" value="Transcribed_RNA"/>
</dbReference>
<organism evidence="1">
    <name type="scientific">Arundo donax</name>
    <name type="common">Giant reed</name>
    <name type="synonym">Donax arundinaceus</name>
    <dbReference type="NCBI Taxonomy" id="35708"/>
    <lineage>
        <taxon>Eukaryota</taxon>
        <taxon>Viridiplantae</taxon>
        <taxon>Streptophyta</taxon>
        <taxon>Embryophyta</taxon>
        <taxon>Tracheophyta</taxon>
        <taxon>Spermatophyta</taxon>
        <taxon>Magnoliopsida</taxon>
        <taxon>Liliopsida</taxon>
        <taxon>Poales</taxon>
        <taxon>Poaceae</taxon>
        <taxon>PACMAD clade</taxon>
        <taxon>Arundinoideae</taxon>
        <taxon>Arundineae</taxon>
        <taxon>Arundo</taxon>
    </lineage>
</organism>
<protein>
    <submittedName>
        <fullName evidence="1">Uncharacterized protein</fullName>
    </submittedName>
</protein>
<dbReference type="AlphaFoldDB" id="A0A0A8XZY8"/>
<reference evidence="1" key="1">
    <citation type="submission" date="2014-09" db="EMBL/GenBank/DDBJ databases">
        <authorList>
            <person name="Magalhaes I.L.F."/>
            <person name="Oliveira U."/>
            <person name="Santos F.R."/>
            <person name="Vidigal T.H.D.A."/>
            <person name="Brescovit A.D."/>
            <person name="Santos A.J."/>
        </authorList>
    </citation>
    <scope>NUCLEOTIDE SEQUENCE</scope>
    <source>
        <tissue evidence="1">Shoot tissue taken approximately 20 cm above the soil surface</tissue>
    </source>
</reference>
<proteinExistence type="predicted"/>